<dbReference type="Proteomes" id="UP000249363">
    <property type="component" value="Unassembled WGS sequence"/>
</dbReference>
<feature type="compositionally biased region" description="Basic residues" evidence="1">
    <location>
        <begin position="576"/>
        <end position="591"/>
    </location>
</feature>
<organism evidence="2 3">
    <name type="scientific">Talaromyces amestolkiae</name>
    <dbReference type="NCBI Taxonomy" id="1196081"/>
    <lineage>
        <taxon>Eukaryota</taxon>
        <taxon>Fungi</taxon>
        <taxon>Dikarya</taxon>
        <taxon>Ascomycota</taxon>
        <taxon>Pezizomycotina</taxon>
        <taxon>Eurotiomycetes</taxon>
        <taxon>Eurotiomycetidae</taxon>
        <taxon>Eurotiales</taxon>
        <taxon>Trichocomaceae</taxon>
        <taxon>Talaromyces</taxon>
        <taxon>Talaromyces sect. Talaromyces</taxon>
    </lineage>
</organism>
<feature type="compositionally biased region" description="Polar residues" evidence="1">
    <location>
        <begin position="593"/>
        <end position="602"/>
    </location>
</feature>
<dbReference type="AlphaFoldDB" id="A0A364KL78"/>
<feature type="compositionally biased region" description="Basic residues" evidence="1">
    <location>
        <begin position="716"/>
        <end position="727"/>
    </location>
</feature>
<feature type="compositionally biased region" description="Basic and acidic residues" evidence="1">
    <location>
        <begin position="606"/>
        <end position="618"/>
    </location>
</feature>
<feature type="region of interest" description="Disordered" evidence="1">
    <location>
        <begin position="441"/>
        <end position="465"/>
    </location>
</feature>
<dbReference type="GeneID" id="63789528"/>
<comment type="caution">
    <text evidence="2">The sequence shown here is derived from an EMBL/GenBank/DDBJ whole genome shotgun (WGS) entry which is preliminary data.</text>
</comment>
<reference evidence="2 3" key="1">
    <citation type="journal article" date="2017" name="Biotechnol. Biofuels">
        <title>Differential beta-glucosidase expression as a function of carbon source availability in Talaromyces amestolkiae: a genomic and proteomic approach.</title>
        <authorList>
            <person name="de Eugenio L.I."/>
            <person name="Mendez-Liter J.A."/>
            <person name="Nieto-Dominguez M."/>
            <person name="Alonso L."/>
            <person name="Gil-Munoz J."/>
            <person name="Barriuso J."/>
            <person name="Prieto A."/>
            <person name="Martinez M.J."/>
        </authorList>
    </citation>
    <scope>NUCLEOTIDE SEQUENCE [LARGE SCALE GENOMIC DNA]</scope>
    <source>
        <strain evidence="2 3">CIB</strain>
    </source>
</reference>
<gene>
    <name evidence="2" type="ORF">BHQ10_000311</name>
</gene>
<feature type="compositionally biased region" description="Low complexity" evidence="1">
    <location>
        <begin position="48"/>
        <end position="69"/>
    </location>
</feature>
<evidence type="ECO:0000313" key="3">
    <source>
        <dbReference type="Proteomes" id="UP000249363"/>
    </source>
</evidence>
<sequence>MDPDHPHEAPPPYSAVDPMQLQEQVDGHNEDLPPPQLEASVASLNIQSPSPTSTSIVTPTTETPEISITDSGPLSEHPAPTVPAQFASAAGYFAERSQPVSVTEDAKRELLIHHMTIYARSHGKDFPRRPRCWNSRTSEVNQHDWDTFLNFLFPSHLNPAASSNRLHRQIRAEIERDRKDRAQETDEQRSARIKEVITEWNDHFFAIRAVHITWTYVADLEEGPTSSLCPNCYPQATKVSRDRGLGRNDSTNAPIPVSTEQPIKQIIKRRPVAQNSWGSDSQTSSAGVELSPVVVSGGFLGQGRNQTRMINPESYQSSASWKSHPVAWAAQMTSIAQQYATKISNQAQEYGRAMEESALARSRQVEMYSKKVEQDALARARQIEAMTVAKGQRIEQAGDRIASWASNMGKRAVNPRPGPMPSDHSYDLSTYDFTYNNLIRQQQPSSRRQSTASDTSISSVSSIDTVSSVSDLEPDDLASIRAQLSSLDDYHHHELYDAAVSLRSQLEAMKKSRCTGRFRSHHHHRPWGRWESPEESANREQRRVAMKQESKLLREKFNEIERRAKREIHDMQKARRDMKKRQQRQQQRQRQRTCGSMVSEQSLHVEPPRSRGMPDRTVSDTNTDLYKEVHMGPPESLDRTISEPITQVISKNTSPSITSSTSTSTASATTVAVNPHEAAKAWTEAQRLRVKEIQKANKERIKEIQKSYKEHEKQQRKAMKKLSKQKHTTTSTFGGVYSSSTASLETGTARMGSGQAVEDLDDVAVKPPQETGTENSAVTREMPSQERPPSEIAGTFIAELDGTSVERK</sequence>
<feature type="region of interest" description="Disordered" evidence="1">
    <location>
        <begin position="1"/>
        <end position="81"/>
    </location>
</feature>
<proteinExistence type="predicted"/>
<dbReference type="OrthoDB" id="5408998at2759"/>
<feature type="region of interest" description="Disordered" evidence="1">
    <location>
        <begin position="712"/>
        <end position="808"/>
    </location>
</feature>
<feature type="compositionally biased region" description="Polar residues" evidence="1">
    <location>
        <begin position="728"/>
        <end position="746"/>
    </location>
</feature>
<evidence type="ECO:0000313" key="2">
    <source>
        <dbReference type="EMBL" id="RAO64299.1"/>
    </source>
</evidence>
<feature type="region of interest" description="Disordered" evidence="1">
    <location>
        <begin position="564"/>
        <end position="619"/>
    </location>
</feature>
<dbReference type="STRING" id="1196081.A0A364KL78"/>
<evidence type="ECO:0000256" key="1">
    <source>
        <dbReference type="SAM" id="MobiDB-lite"/>
    </source>
</evidence>
<name>A0A364KL78_TALAM</name>
<keyword evidence="3" id="KW-1185">Reference proteome</keyword>
<accession>A0A364KL78</accession>
<protein>
    <submittedName>
        <fullName evidence="2">Uncharacterized protein</fullName>
    </submittedName>
</protein>
<dbReference type="EMBL" id="MIKG01000001">
    <property type="protein sequence ID" value="RAO64299.1"/>
    <property type="molecule type" value="Genomic_DNA"/>
</dbReference>
<feature type="compositionally biased region" description="Basic and acidic residues" evidence="1">
    <location>
        <begin position="564"/>
        <end position="575"/>
    </location>
</feature>
<feature type="compositionally biased region" description="Basic residues" evidence="1">
    <location>
        <begin position="517"/>
        <end position="527"/>
    </location>
</feature>
<feature type="region of interest" description="Disordered" evidence="1">
    <location>
        <begin position="517"/>
        <end position="540"/>
    </location>
</feature>
<dbReference type="RefSeq" id="XP_040728816.1">
    <property type="nucleotide sequence ID" value="XM_040875330.1"/>
</dbReference>